<dbReference type="SUPFAM" id="SSF48452">
    <property type="entry name" value="TPR-like"/>
    <property type="match status" value="1"/>
</dbReference>
<dbReference type="InterPro" id="IPR019734">
    <property type="entry name" value="TPR_rpt"/>
</dbReference>
<dbReference type="PANTHER" id="PTHR15574:SF21">
    <property type="entry name" value="DDB1- AND CUL4-ASSOCIATED FACTOR 8"/>
    <property type="match status" value="1"/>
</dbReference>
<feature type="compositionally biased region" description="Basic residues" evidence="4">
    <location>
        <begin position="344"/>
        <end position="353"/>
    </location>
</feature>
<feature type="compositionally biased region" description="Acidic residues" evidence="4">
    <location>
        <begin position="310"/>
        <end position="319"/>
    </location>
</feature>
<dbReference type="Proteomes" id="UP001224775">
    <property type="component" value="Unassembled WGS sequence"/>
</dbReference>
<evidence type="ECO:0000313" key="6">
    <source>
        <dbReference type="Proteomes" id="UP001224775"/>
    </source>
</evidence>
<dbReference type="SUPFAM" id="SSF50978">
    <property type="entry name" value="WD40 repeat-like"/>
    <property type="match status" value="1"/>
</dbReference>
<evidence type="ECO:0000256" key="3">
    <source>
        <dbReference type="PROSITE-ProRule" id="PRU00339"/>
    </source>
</evidence>
<feature type="region of interest" description="Disordered" evidence="4">
    <location>
        <begin position="1300"/>
        <end position="1324"/>
    </location>
</feature>
<dbReference type="PANTHER" id="PTHR15574">
    <property type="entry name" value="WD REPEAT DOMAIN-CONTAINING FAMILY"/>
    <property type="match status" value="1"/>
</dbReference>
<dbReference type="SMART" id="SM00320">
    <property type="entry name" value="WD40"/>
    <property type="match status" value="4"/>
</dbReference>
<dbReference type="EMBL" id="JATAAI010000067">
    <property type="protein sequence ID" value="KAK1732422.1"/>
    <property type="molecule type" value="Genomic_DNA"/>
</dbReference>
<dbReference type="Gene3D" id="1.25.40.10">
    <property type="entry name" value="Tetratricopeptide repeat domain"/>
    <property type="match status" value="1"/>
</dbReference>
<dbReference type="PROSITE" id="PS50005">
    <property type="entry name" value="TPR"/>
    <property type="match status" value="1"/>
</dbReference>
<evidence type="ECO:0000256" key="2">
    <source>
        <dbReference type="ARBA" id="ARBA00022737"/>
    </source>
</evidence>
<keyword evidence="1" id="KW-0853">WD repeat</keyword>
<sequence length="1324" mass="146197">MASTSSSWSDHRDHAVVPWISLGSSATATDGGGASSPSSRHSSNNHDGSVTGKIPDDGSEHYPQQQPYAAQHQSCKILSLLLTRERIGIRSMAAGGGASVSRAGWLYEGRNVSTTSLAMSGAWNKRRMQNMTLAIGPGTPASNIFASNILSDAVLLNNLGEGSSSSSSSSFSEHSLEEEEEEGGSGGDDVDLLHLSSGDDDENGGGSNDNEEDNDDCSSNEENVTEMAEEDEDEGGLQEGEVAASAEEEEKEEDSNLNETEMVGEEDLELLNDEECRDHVRADPQHGASRDAWTRRDDDDNESVSSGSGSDDDDDMDEGAEGRGWNLSRLDRLEQYVEHIERAQRRRRRRRRRQMMDSASSPSRSSDNNANASTTTDGSKNFMQHREVARSIKHGGCINTACWLDVDWRISTVSHEDSGNDYYKGGFITSSSFSSNSDYYKPPSTPSRRRADYGKFATPTSSTEVPTQICTSGDDHLIKFWDVAASMGSISPLSGGSATVTPFSSPAEPMRASSELISRWKNHGHRGNVFHVTPVPFSPGKVATCAADGFLRLTDVELHSTPSSPLVNRARANSTTSASSNSGGDSSAVIISPEYSSDDGVSQIGFLSSDKMCFSHTFLNANEGLVCSERGLLHFDLRLPARSQKRGSLIEELKKTCKACAPWRLGEDSGDYQLQSAYVFAGGTGVDVALYDLRMTGGTSGNQAVQRYRPRALQNKSSVAVSGIDLSRNKRELLISYESDQIYTFPIFPDASAAGPTLMDIESNGTADKKSDKPIPELCSYGGHLNRMTFLKQAKYAGLNDEYICTGSDSGHAWIYEKDSGAVVSFLKADNHTCNGIAPHPSLPYFITYGIDSTAKLWRATVPVDNEVDDSDLGRFKYSREAEYEKSIVLSKPIDLEDEDVSFLPDEITDDDDDLDDEIGMMGIFLRQRYMNALPYIGNNLMNLNCRLKKNYFTCCRSVGMSEVEPVKSGIASLRRRVALMKSRYQADRLGLEWNSRTPWLMKPRDRIQEQLQNERKATNDKSTRNWGSPFNVKRYERFFLESSTDDSFTPVARANQMNAFEGSSEPSLEVTVDSLDAKCASQKHSIQSNEILAESSEGQSYNHMQAWDILYQTVSLLKEAGNEALKSSQPSLAAQRYDKAINYCSIAYLHFPVGNSLFLAEHQYVISKNSGFECRWNPLLKQLIMIRLNLSMCFLKEELKDTKEALSQANLALRALRPFTEKGVVLTGKKLSKKRKDEPQETFKEAKSLQAKAYFRLGSAQLAAADFEEAVNSFDKSAKCSKEADLQVEDAVVRKLNEAKRQRKQKKEKERKKFKLMFSSQDE</sequence>
<proteinExistence type="predicted"/>
<reference evidence="5" key="1">
    <citation type="submission" date="2023-06" db="EMBL/GenBank/DDBJ databases">
        <title>Survivors Of The Sea: Transcriptome response of Skeletonema marinoi to long-term dormancy.</title>
        <authorList>
            <person name="Pinder M.I.M."/>
            <person name="Kourtchenko O."/>
            <person name="Robertson E.K."/>
            <person name="Larsson T."/>
            <person name="Maumus F."/>
            <person name="Osuna-Cruz C.M."/>
            <person name="Vancaester E."/>
            <person name="Stenow R."/>
            <person name="Vandepoele K."/>
            <person name="Ploug H."/>
            <person name="Bruchert V."/>
            <person name="Godhe A."/>
            <person name="Topel M."/>
        </authorList>
    </citation>
    <scope>NUCLEOTIDE SEQUENCE</scope>
    <source>
        <strain evidence="5">R05AC</strain>
    </source>
</reference>
<feature type="region of interest" description="Disordered" evidence="4">
    <location>
        <begin position="160"/>
        <end position="323"/>
    </location>
</feature>
<keyword evidence="6" id="KW-1185">Reference proteome</keyword>
<keyword evidence="3" id="KW-0802">TPR repeat</keyword>
<name>A0AAD8XRL0_9STRA</name>
<gene>
    <name evidence="5" type="ORF">QTG54_016903</name>
</gene>
<feature type="compositionally biased region" description="Acidic residues" evidence="4">
    <location>
        <begin position="246"/>
        <end position="273"/>
    </location>
</feature>
<protein>
    <submittedName>
        <fullName evidence="5">WD and tetratricopeptide repeats protein</fullName>
    </submittedName>
</protein>
<feature type="region of interest" description="Disordered" evidence="4">
    <location>
        <begin position="562"/>
        <end position="586"/>
    </location>
</feature>
<dbReference type="InterPro" id="IPR011990">
    <property type="entry name" value="TPR-like_helical_dom_sf"/>
</dbReference>
<feature type="compositionally biased region" description="Low complexity" evidence="4">
    <location>
        <begin position="569"/>
        <end position="586"/>
    </location>
</feature>
<feature type="compositionally biased region" description="Low complexity" evidence="4">
    <location>
        <begin position="26"/>
        <end position="46"/>
    </location>
</feature>
<dbReference type="InterPro" id="IPR045151">
    <property type="entry name" value="DCAF8"/>
</dbReference>
<feature type="compositionally biased region" description="Low complexity" evidence="4">
    <location>
        <begin position="357"/>
        <end position="379"/>
    </location>
</feature>
<organism evidence="5 6">
    <name type="scientific">Skeletonema marinoi</name>
    <dbReference type="NCBI Taxonomy" id="267567"/>
    <lineage>
        <taxon>Eukaryota</taxon>
        <taxon>Sar</taxon>
        <taxon>Stramenopiles</taxon>
        <taxon>Ochrophyta</taxon>
        <taxon>Bacillariophyta</taxon>
        <taxon>Coscinodiscophyceae</taxon>
        <taxon>Thalassiosirophycidae</taxon>
        <taxon>Thalassiosirales</taxon>
        <taxon>Skeletonemataceae</taxon>
        <taxon>Skeletonema</taxon>
        <taxon>Skeletonema marinoi-dohrnii complex</taxon>
    </lineage>
</organism>
<dbReference type="GO" id="GO:0080008">
    <property type="term" value="C:Cul4-RING E3 ubiquitin ligase complex"/>
    <property type="evidence" value="ECO:0007669"/>
    <property type="project" value="TreeGrafter"/>
</dbReference>
<dbReference type="InterPro" id="IPR036322">
    <property type="entry name" value="WD40_repeat_dom_sf"/>
</dbReference>
<evidence type="ECO:0000256" key="1">
    <source>
        <dbReference type="ARBA" id="ARBA00022574"/>
    </source>
</evidence>
<feature type="repeat" description="TPR" evidence="3">
    <location>
        <begin position="1252"/>
        <end position="1285"/>
    </location>
</feature>
<feature type="region of interest" description="Disordered" evidence="4">
    <location>
        <begin position="343"/>
        <end position="382"/>
    </location>
</feature>
<dbReference type="GO" id="GO:0005737">
    <property type="term" value="C:cytoplasm"/>
    <property type="evidence" value="ECO:0007669"/>
    <property type="project" value="TreeGrafter"/>
</dbReference>
<feature type="region of interest" description="Disordered" evidence="4">
    <location>
        <begin position="26"/>
        <end position="70"/>
    </location>
</feature>
<comment type="caution">
    <text evidence="5">The sequence shown here is derived from an EMBL/GenBank/DDBJ whole genome shotgun (WGS) entry which is preliminary data.</text>
</comment>
<feature type="compositionally biased region" description="Acidic residues" evidence="4">
    <location>
        <begin position="198"/>
        <end position="236"/>
    </location>
</feature>
<dbReference type="InterPro" id="IPR015943">
    <property type="entry name" value="WD40/YVTN_repeat-like_dom_sf"/>
</dbReference>
<feature type="compositionally biased region" description="Low complexity" evidence="4">
    <location>
        <begin position="61"/>
        <end position="70"/>
    </location>
</feature>
<feature type="compositionally biased region" description="Basic and acidic residues" evidence="4">
    <location>
        <begin position="274"/>
        <end position="298"/>
    </location>
</feature>
<evidence type="ECO:0000256" key="4">
    <source>
        <dbReference type="SAM" id="MobiDB-lite"/>
    </source>
</evidence>
<accession>A0AAD8XRL0</accession>
<dbReference type="InterPro" id="IPR001680">
    <property type="entry name" value="WD40_rpt"/>
</dbReference>
<keyword evidence="2" id="KW-0677">Repeat</keyword>
<feature type="compositionally biased region" description="Low complexity" evidence="4">
    <location>
        <begin position="160"/>
        <end position="173"/>
    </location>
</feature>
<evidence type="ECO:0000313" key="5">
    <source>
        <dbReference type="EMBL" id="KAK1732422.1"/>
    </source>
</evidence>
<dbReference type="Gene3D" id="2.130.10.10">
    <property type="entry name" value="YVTN repeat-like/Quinoprotein amine dehydrogenase"/>
    <property type="match status" value="1"/>
</dbReference>
<feature type="compositionally biased region" description="Basic residues" evidence="4">
    <location>
        <begin position="1302"/>
        <end position="1316"/>
    </location>
</feature>